<dbReference type="EMBL" id="JAEHFL010000015">
    <property type="protein sequence ID" value="MBK3428803.1"/>
    <property type="molecule type" value="Genomic_DNA"/>
</dbReference>
<name>A0A8I1HTG1_9CORY</name>
<evidence type="ECO:0000313" key="1">
    <source>
        <dbReference type="EMBL" id="MBK3428803.1"/>
    </source>
</evidence>
<reference evidence="1 2" key="1">
    <citation type="submission" date="2020-12" db="EMBL/GenBank/DDBJ databases">
        <title>Draft genome sequence of the commensal strain Corynebacterium tuberculostearicum MFP09/CIP 102622 isolated from human skin.</title>
        <authorList>
            <person name="Boukerb A.M."/>
            <person name="Janvier X."/>
            <person name="Feuilloley M.G.J."/>
            <person name="Groboillot A."/>
        </authorList>
    </citation>
    <scope>NUCLEOTIDE SEQUENCE [LARGE SCALE GENOMIC DNA]</scope>
    <source>
        <strain evidence="1 2">CIP 102622</strain>
    </source>
</reference>
<organism evidence="1 2">
    <name type="scientific">Corynebacterium tuberculostearicum</name>
    <dbReference type="NCBI Taxonomy" id="38304"/>
    <lineage>
        <taxon>Bacteria</taxon>
        <taxon>Bacillati</taxon>
        <taxon>Actinomycetota</taxon>
        <taxon>Actinomycetes</taxon>
        <taxon>Mycobacteriales</taxon>
        <taxon>Corynebacteriaceae</taxon>
        <taxon>Corynebacterium</taxon>
    </lineage>
</organism>
<comment type="caution">
    <text evidence="1">The sequence shown here is derived from an EMBL/GenBank/DDBJ whole genome shotgun (WGS) entry which is preliminary data.</text>
</comment>
<accession>A0A8I1HTG1</accession>
<dbReference type="AlphaFoldDB" id="A0A8I1HTG1"/>
<dbReference type="Proteomes" id="UP000603369">
    <property type="component" value="Unassembled WGS sequence"/>
</dbReference>
<sequence length="588" mass="65287">MTIALQEQKLTFSRTYLEECAQVIDKSGAHTFIDFYRRQAKGIGGRTATGPRYSIFAVLTIGLALIGTQRAPSMAEIWRTLWDLDSDTQQRLGLDLHGYSGEGTYRAFAMWLTRYLEPLDSLPDIRARRDKNGAHRQTMAARTEEQQQASVVASERLHQVVNAIVAGSIDDPSPSGYKGDVVADETIIDLAGQSQGLGSRDDKQRGAAYSGAFYIRDREDHSLHAEAGSRRITKGGVGLGVTAVSRVGPPQAVYGIPSVITAISIDKPSSGSVMSLERALRFHQENGFDQRTKRGRIPFLTVDMGYNVKRQFSDVVLDAGYAPIVRYPISWRTIMASDAPGTTDMSSGPVQIAGDFYCPMARHLAGDGKITRRTVDLLDEPDGFEQHDAQMEALFPLLMGTNSRPYRKRATRGRPSKQEVEGDLPVKIDLVCPAVQGRVKCPLKPASMVSAENGAPTVAPSWDATRYRCCSSSSITQTYTPEQWKRAQWGLVPGSWEHTAYYESARAITEQRFSIMKSHYVTGMDNLRRGVRREPMLYITIALWIAATNRAIQDSYARRLPSEDSMKKRLRMIEEDLGRTPVKAPPRT</sequence>
<gene>
    <name evidence="1" type="ORF">JDP02_09845</name>
</gene>
<proteinExistence type="predicted"/>
<protein>
    <submittedName>
        <fullName evidence="1">Uncharacterized protein</fullName>
    </submittedName>
</protein>
<evidence type="ECO:0000313" key="2">
    <source>
        <dbReference type="Proteomes" id="UP000603369"/>
    </source>
</evidence>
<dbReference type="RefSeq" id="WP_126856263.1">
    <property type="nucleotide sequence ID" value="NZ_JAEHFL010000015.1"/>
</dbReference>
<keyword evidence="2" id="KW-1185">Reference proteome</keyword>